<dbReference type="Pfam" id="PF09612">
    <property type="entry name" value="HtrL_YibB"/>
    <property type="match status" value="1"/>
</dbReference>
<keyword evidence="2" id="KW-1185">Reference proteome</keyword>
<protein>
    <submittedName>
        <fullName evidence="1">Uncharacterized protein</fullName>
    </submittedName>
</protein>
<dbReference type="RefSeq" id="WP_220306211.1">
    <property type="nucleotide sequence ID" value="NZ_CP080590.1"/>
</dbReference>
<dbReference type="Proteomes" id="UP000825799">
    <property type="component" value="Chromosome"/>
</dbReference>
<reference evidence="1 2" key="1">
    <citation type="submission" date="2021-08" db="EMBL/GenBank/DDBJ databases">
        <title>Devosia salina sp. nov., isolated from the South China Sea sediment.</title>
        <authorList>
            <person name="Zhou Z."/>
        </authorList>
    </citation>
    <scope>NUCLEOTIDE SEQUENCE [LARGE SCALE GENOMIC DNA]</scope>
    <source>
        <strain evidence="1 2">SCS-3</strain>
    </source>
</reference>
<gene>
    <name evidence="1" type="ORF">K1X15_04090</name>
</gene>
<evidence type="ECO:0000313" key="2">
    <source>
        <dbReference type="Proteomes" id="UP000825799"/>
    </source>
</evidence>
<accession>A0ABX8WGF1</accession>
<dbReference type="EMBL" id="CP080590">
    <property type="protein sequence ID" value="QYO77757.1"/>
    <property type="molecule type" value="Genomic_DNA"/>
</dbReference>
<dbReference type="InterPro" id="IPR011735">
    <property type="entry name" value="WlaTC/HtrL_glycosyltransf"/>
</dbReference>
<organism evidence="1 2">
    <name type="scientific">Devosia salina</name>
    <dbReference type="NCBI Taxonomy" id="2860336"/>
    <lineage>
        <taxon>Bacteria</taxon>
        <taxon>Pseudomonadati</taxon>
        <taxon>Pseudomonadota</taxon>
        <taxon>Alphaproteobacteria</taxon>
        <taxon>Hyphomicrobiales</taxon>
        <taxon>Devosiaceae</taxon>
        <taxon>Devosia</taxon>
    </lineage>
</organism>
<name>A0ABX8WGF1_9HYPH</name>
<sequence>MTITAVTGFYDVGRGGYDNRTPDQYVAWLNQTLQAPLPFIIFLDPAFDASAVRPKRGDRIIRVTKDELTMFGHRSRIEEIVEGSEAVNRRDIAFNLVEYGMIVMSKPELLKRAARETDAEFLLWVDAGLCRFMPDLKGKTVSVMPSELEGMRISLNTTWHLAQRMRIGKFPRKMVGRTLAMMSAGDLIVRRDFAEEFSDRLEFLVEREWLPAGLWDNEQVAIGNLLFRGGLPGARVLRTDVGGGGNTVRWLFGAPPYPSRTPLYVRWRLLLDEFRTRLAPAHECYLRGDFPEAEFRAWQEQKRLYGSASH</sequence>
<proteinExistence type="predicted"/>
<evidence type="ECO:0000313" key="1">
    <source>
        <dbReference type="EMBL" id="QYO77757.1"/>
    </source>
</evidence>